<gene>
    <name evidence="1" type="ORF">EDB92DRAFT_1799093</name>
</gene>
<dbReference type="EMBL" id="JAKELL010000031">
    <property type="protein sequence ID" value="KAH8990253.1"/>
    <property type="molecule type" value="Genomic_DNA"/>
</dbReference>
<sequence>NGRPSTNCGIPIQLYHPSLAKTLRISRGDAVEIDLKPETYSVTHSLSHFSAALYSNEGKRVAATRTPLGVAICHGLSTLSVPCDDYTMEFDGGLTEVCGGAQALVVLEVDKNEVGTDGRDPSHQCSLGFRSYYARNEPIRNSCCCPTFLTAIAGPWMCILGAVYVESAVVQQLTDFIWIGSHPYDDRKLELVTRILATLRTGIAELQEFNRALSNRGVPHDSQRFFPFVRYYSVEGCVVNFSYRSYLFPDTSDTPKSPSKAMFIATTEVERRDIIVKFTQRCNAEAHRHLATEGLTPELLYCSKEDPNSADLAGLVMTVMEHIDGKTAYEQYGDRLTSTLSIRLRRPLASCMTETLSLVISVTQTS</sequence>
<reference evidence="1" key="1">
    <citation type="submission" date="2022-01" db="EMBL/GenBank/DDBJ databases">
        <title>Comparative genomics reveals a dynamic genome evolution in the ectomycorrhizal milk-cap (Lactarius) mushrooms.</title>
        <authorList>
            <consortium name="DOE Joint Genome Institute"/>
            <person name="Lebreton A."/>
            <person name="Tang N."/>
            <person name="Kuo A."/>
            <person name="LaButti K."/>
            <person name="Drula E."/>
            <person name="Barry K."/>
            <person name="Clum A."/>
            <person name="Lipzen A."/>
            <person name="Mousain D."/>
            <person name="Ng V."/>
            <person name="Wang R."/>
            <person name="Wang X."/>
            <person name="Dai Y."/>
            <person name="Henrissat B."/>
            <person name="Grigoriev I.V."/>
            <person name="Guerin-Laguette A."/>
            <person name="Yu F."/>
            <person name="Martin F.M."/>
        </authorList>
    </citation>
    <scope>NUCLEOTIDE SEQUENCE</scope>
    <source>
        <strain evidence="1">QP</strain>
    </source>
</reference>
<keyword evidence="2" id="KW-1185">Reference proteome</keyword>
<organism evidence="1 2">
    <name type="scientific">Lactarius akahatsu</name>
    <dbReference type="NCBI Taxonomy" id="416441"/>
    <lineage>
        <taxon>Eukaryota</taxon>
        <taxon>Fungi</taxon>
        <taxon>Dikarya</taxon>
        <taxon>Basidiomycota</taxon>
        <taxon>Agaricomycotina</taxon>
        <taxon>Agaricomycetes</taxon>
        <taxon>Russulales</taxon>
        <taxon>Russulaceae</taxon>
        <taxon>Lactarius</taxon>
    </lineage>
</organism>
<evidence type="ECO:0000313" key="1">
    <source>
        <dbReference type="EMBL" id="KAH8990253.1"/>
    </source>
</evidence>
<accession>A0AAD4LGH8</accession>
<feature type="non-terminal residue" evidence="1">
    <location>
        <position position="366"/>
    </location>
</feature>
<comment type="caution">
    <text evidence="1">The sequence shown here is derived from an EMBL/GenBank/DDBJ whole genome shotgun (WGS) entry which is preliminary data.</text>
</comment>
<protein>
    <submittedName>
        <fullName evidence="1">Uncharacterized protein</fullName>
    </submittedName>
</protein>
<evidence type="ECO:0000313" key="2">
    <source>
        <dbReference type="Proteomes" id="UP001201163"/>
    </source>
</evidence>
<name>A0AAD4LGH8_9AGAM</name>
<dbReference type="AlphaFoldDB" id="A0AAD4LGH8"/>
<proteinExistence type="predicted"/>
<dbReference type="Proteomes" id="UP001201163">
    <property type="component" value="Unassembled WGS sequence"/>
</dbReference>